<feature type="transmembrane region" description="Helical" evidence="1">
    <location>
        <begin position="7"/>
        <end position="27"/>
    </location>
</feature>
<accession>A0A1V4SY38</accession>
<dbReference type="AlphaFoldDB" id="A0A1V4SY38"/>
<dbReference type="PANTHER" id="PTHR12147">
    <property type="entry name" value="METALLOPEPTIDASE M28 FAMILY MEMBER"/>
    <property type="match status" value="1"/>
</dbReference>
<dbReference type="Gene3D" id="3.50.30.30">
    <property type="match status" value="1"/>
</dbReference>
<evidence type="ECO:0000313" key="4">
    <source>
        <dbReference type="Proteomes" id="UP000191448"/>
    </source>
</evidence>
<dbReference type="EC" id="3.4.11.10" evidence="3"/>
<dbReference type="InterPro" id="IPR007484">
    <property type="entry name" value="Peptidase_M28"/>
</dbReference>
<dbReference type="InterPro" id="IPR045175">
    <property type="entry name" value="M28_fam"/>
</dbReference>
<evidence type="ECO:0000313" key="3">
    <source>
        <dbReference type="EMBL" id="OPX49069.1"/>
    </source>
</evidence>
<dbReference type="EMBL" id="LTAY01000026">
    <property type="protein sequence ID" value="OPX49069.1"/>
    <property type="molecule type" value="Genomic_DNA"/>
</dbReference>
<dbReference type="SUPFAM" id="SSF53187">
    <property type="entry name" value="Zn-dependent exopeptidases"/>
    <property type="match status" value="1"/>
</dbReference>
<keyword evidence="1" id="KW-1133">Transmembrane helix</keyword>
<dbReference type="RefSeq" id="WP_080022121.1">
    <property type="nucleotide sequence ID" value="NZ_LTAY01000026.1"/>
</dbReference>
<dbReference type="PANTHER" id="PTHR12147:SF26">
    <property type="entry name" value="PEPTIDASE M28 DOMAIN-CONTAINING PROTEIN"/>
    <property type="match status" value="1"/>
</dbReference>
<dbReference type="EC" id="3.4.11.6" evidence="3"/>
<dbReference type="GO" id="GO:0006508">
    <property type="term" value="P:proteolysis"/>
    <property type="evidence" value="ECO:0007669"/>
    <property type="project" value="InterPro"/>
</dbReference>
<proteinExistence type="predicted"/>
<keyword evidence="1" id="KW-0812">Transmembrane</keyword>
<keyword evidence="3" id="KW-0378">Hydrolase</keyword>
<keyword evidence="3" id="KW-0031">Aminopeptidase</keyword>
<gene>
    <name evidence="3" type="primary">ywaD</name>
    <name evidence="3" type="ORF">CLTHE_08220</name>
</gene>
<sequence>MIKKLYRLFFFLSALVFILLSFIYIPFHDFDSLELKENISYLASDKIGGRICGSEENDLVAEEIAKKLSELGLSPLSPNYKEGFQITVPYKTNDKGVLKIRDFSSKNEIKTFSYGVDFKEDLLNFKENSISLSKEDDLKVFENALTFKKNGNLFFFYVPKENNFDFRSSFINDSKISFSVALNKNTFTEIVSSLNSGNEIFVELPYSTKVTEAFNVAGKIEGKDSSLKPLILTAHFDHLGTDCLNNVYCGALDNASGSCFLLEVAKVFSSLKVKPERDIIFVFLNAEEFGLIGSEEFAKKHSSLVSGSQVINIDMIGAPNTELSAVRSEKDKSTASENLEDIKNLKENLEISYEDSSDHASFSKYGADSLTLTHNDTSKIHTPDDKLEFISTKALDKGFNLLSKKVSNYCYSPFSRILFNSRVYILSFLICLVYIFYKSVSSIKHKKKN</sequence>
<keyword evidence="3" id="KW-0645">Protease</keyword>
<dbReference type="Pfam" id="PF04389">
    <property type="entry name" value="Peptidase_M28"/>
    <property type="match status" value="1"/>
</dbReference>
<dbReference type="GO" id="GO:0008235">
    <property type="term" value="F:metalloexopeptidase activity"/>
    <property type="evidence" value="ECO:0007669"/>
    <property type="project" value="InterPro"/>
</dbReference>
<organism evidence="3 4">
    <name type="scientific">Clostridium thermobutyricum DSM 4928</name>
    <dbReference type="NCBI Taxonomy" id="1121339"/>
    <lineage>
        <taxon>Bacteria</taxon>
        <taxon>Bacillati</taxon>
        <taxon>Bacillota</taxon>
        <taxon>Clostridia</taxon>
        <taxon>Eubacteriales</taxon>
        <taxon>Clostridiaceae</taxon>
        <taxon>Clostridium</taxon>
    </lineage>
</organism>
<feature type="transmembrane region" description="Helical" evidence="1">
    <location>
        <begin position="417"/>
        <end position="437"/>
    </location>
</feature>
<protein>
    <submittedName>
        <fullName evidence="3">Aminopeptidase YwaD</fullName>
        <ecNumber evidence="3">3.4.11.10</ecNumber>
        <ecNumber evidence="3">3.4.11.6</ecNumber>
    </submittedName>
</protein>
<dbReference type="Proteomes" id="UP000191448">
    <property type="component" value="Unassembled WGS sequence"/>
</dbReference>
<dbReference type="Gene3D" id="3.40.630.10">
    <property type="entry name" value="Zn peptidases"/>
    <property type="match status" value="1"/>
</dbReference>
<feature type="domain" description="Peptidase M28" evidence="2">
    <location>
        <begin position="215"/>
        <end position="399"/>
    </location>
</feature>
<dbReference type="GO" id="GO:0004177">
    <property type="term" value="F:aminopeptidase activity"/>
    <property type="evidence" value="ECO:0007669"/>
    <property type="project" value="UniProtKB-KW"/>
</dbReference>
<dbReference type="OrthoDB" id="233977at2"/>
<reference evidence="3 4" key="1">
    <citation type="submission" date="2016-02" db="EMBL/GenBank/DDBJ databases">
        <title>Genome sequence of Clostridium thermobutyricum DSM 4928.</title>
        <authorList>
            <person name="Poehlein A."/>
            <person name="Daniel R."/>
        </authorList>
    </citation>
    <scope>NUCLEOTIDE SEQUENCE [LARGE SCALE GENOMIC DNA]</scope>
    <source>
        <strain evidence="3 4">DSM 4928</strain>
    </source>
</reference>
<comment type="caution">
    <text evidence="3">The sequence shown here is derived from an EMBL/GenBank/DDBJ whole genome shotgun (WGS) entry which is preliminary data.</text>
</comment>
<evidence type="ECO:0000256" key="1">
    <source>
        <dbReference type="SAM" id="Phobius"/>
    </source>
</evidence>
<evidence type="ECO:0000259" key="2">
    <source>
        <dbReference type="Pfam" id="PF04389"/>
    </source>
</evidence>
<keyword evidence="1" id="KW-0472">Membrane</keyword>
<name>A0A1V4SY38_9CLOT</name>